<sequence>MHIGDIIFQLFVIVMPALLIAGVALFVYSVKKRKAQLNRIEEKLAEMSKLPE</sequence>
<evidence type="ECO:0000256" key="1">
    <source>
        <dbReference type="SAM" id="Phobius"/>
    </source>
</evidence>
<dbReference type="RefSeq" id="WP_201722552.1">
    <property type="nucleotide sequence ID" value="NZ_JAGUQN010000023.1"/>
</dbReference>
<keyword evidence="1" id="KW-0472">Membrane</keyword>
<keyword evidence="3" id="KW-1185">Reference proteome</keyword>
<dbReference type="Proteomes" id="UP001213979">
    <property type="component" value="Unassembled WGS sequence"/>
</dbReference>
<keyword evidence="1" id="KW-0812">Transmembrane</keyword>
<evidence type="ECO:0008006" key="4">
    <source>
        <dbReference type="Google" id="ProtNLM"/>
    </source>
</evidence>
<proteinExistence type="predicted"/>
<dbReference type="EMBL" id="JAQOTG010000005">
    <property type="protein sequence ID" value="MDE8563739.1"/>
    <property type="molecule type" value="Genomic_DNA"/>
</dbReference>
<feature type="transmembrane region" description="Helical" evidence="1">
    <location>
        <begin position="6"/>
        <end position="30"/>
    </location>
</feature>
<evidence type="ECO:0000313" key="3">
    <source>
        <dbReference type="Proteomes" id="UP001213979"/>
    </source>
</evidence>
<name>A0ABT5W4K2_9BACL</name>
<keyword evidence="1" id="KW-1133">Transmembrane helix</keyword>
<evidence type="ECO:0000313" key="2">
    <source>
        <dbReference type="EMBL" id="MDE8563739.1"/>
    </source>
</evidence>
<protein>
    <recommendedName>
        <fullName evidence="4">DUF4083 domain-containing protein</fullName>
    </recommendedName>
</protein>
<comment type="caution">
    <text evidence="2">The sequence shown here is derived from an EMBL/GenBank/DDBJ whole genome shotgun (WGS) entry which is preliminary data.</text>
</comment>
<accession>A0ABT5W4K2</accession>
<gene>
    <name evidence="2" type="ORF">PNH38_07550</name>
</gene>
<reference evidence="2 3" key="1">
    <citation type="submission" date="2023-01" db="EMBL/GenBank/DDBJ databases">
        <title>Genome-based reclassification of Anoxybacillus geothermalis as a later heterotypic synonym of Anoxybacillus rupiensis.</title>
        <authorList>
            <person name="Inan Bektas K."/>
            <person name="Canakci S."/>
            <person name="Belduz A.A."/>
            <person name="Guler H.H."/>
        </authorList>
    </citation>
    <scope>NUCLEOTIDE SEQUENCE [LARGE SCALE GENOMIC DNA]</scope>
    <source>
        <strain evidence="2 3">DSM 17127</strain>
    </source>
</reference>
<organism evidence="2 3">
    <name type="scientific">Anoxybacteroides rupiense</name>
    <dbReference type="NCBI Taxonomy" id="311460"/>
    <lineage>
        <taxon>Bacteria</taxon>
        <taxon>Bacillati</taxon>
        <taxon>Bacillota</taxon>
        <taxon>Bacilli</taxon>
        <taxon>Bacillales</taxon>
        <taxon>Anoxybacillaceae</taxon>
        <taxon>Anoxybacteroides</taxon>
    </lineage>
</organism>